<keyword evidence="2" id="KW-1185">Reference proteome</keyword>
<reference evidence="1 2" key="1">
    <citation type="submission" date="2017-06" db="EMBL/GenBank/DDBJ databases">
        <authorList>
            <person name="Kim H.J."/>
            <person name="Triplett B.A."/>
        </authorList>
    </citation>
    <scope>NUCLEOTIDE SEQUENCE [LARGE SCALE GENOMIC DNA]</scope>
    <source>
        <strain evidence="1 2">CGMCC 4.2132</strain>
    </source>
</reference>
<organism evidence="1 2">
    <name type="scientific">Streptosporangium subroseum</name>
    <dbReference type="NCBI Taxonomy" id="106412"/>
    <lineage>
        <taxon>Bacteria</taxon>
        <taxon>Bacillati</taxon>
        <taxon>Actinomycetota</taxon>
        <taxon>Actinomycetes</taxon>
        <taxon>Streptosporangiales</taxon>
        <taxon>Streptosporangiaceae</taxon>
        <taxon>Streptosporangium</taxon>
    </lineage>
</organism>
<dbReference type="Proteomes" id="UP000198282">
    <property type="component" value="Unassembled WGS sequence"/>
</dbReference>
<gene>
    <name evidence="1" type="ORF">SAMN05216276_10422</name>
</gene>
<name>A0A239MIR5_9ACTN</name>
<dbReference type="EMBL" id="FZOD01000042">
    <property type="protein sequence ID" value="SNT42576.1"/>
    <property type="molecule type" value="Genomic_DNA"/>
</dbReference>
<proteinExistence type="predicted"/>
<dbReference type="AlphaFoldDB" id="A0A239MIR5"/>
<protein>
    <submittedName>
        <fullName evidence="1">Uncharacterized protein</fullName>
    </submittedName>
</protein>
<sequence length="46" mass="5023">MPAGPWASLPERLVTDRLAELMNANADLNVCQSRFSADISKPTTHP</sequence>
<evidence type="ECO:0000313" key="2">
    <source>
        <dbReference type="Proteomes" id="UP000198282"/>
    </source>
</evidence>
<accession>A0A239MIR5</accession>
<evidence type="ECO:0000313" key="1">
    <source>
        <dbReference type="EMBL" id="SNT42576.1"/>
    </source>
</evidence>